<name>L8JMG7_9BACT</name>
<evidence type="ECO:0000256" key="1">
    <source>
        <dbReference type="ARBA" id="ARBA00023125"/>
    </source>
</evidence>
<dbReference type="PANTHER" id="PTHR46558">
    <property type="entry name" value="TRACRIPTIONAL REGULATORY PROTEIN-RELATED-RELATED"/>
    <property type="match status" value="1"/>
</dbReference>
<dbReference type="RefSeq" id="WP_009583143.1">
    <property type="nucleotide sequence ID" value="NZ_AMZN01000107.1"/>
</dbReference>
<protein>
    <recommendedName>
        <fullName evidence="2">HTH cro/C1-type domain-containing protein</fullName>
    </recommendedName>
</protein>
<dbReference type="InterPro" id="IPR001387">
    <property type="entry name" value="Cro/C1-type_HTH"/>
</dbReference>
<keyword evidence="4" id="KW-1185">Reference proteome</keyword>
<accession>L8JMG7</accession>
<proteinExistence type="predicted"/>
<dbReference type="InterPro" id="IPR049639">
    <property type="entry name" value="RstR"/>
</dbReference>
<dbReference type="InterPro" id="IPR010982">
    <property type="entry name" value="Lambda_DNA-bd_dom_sf"/>
</dbReference>
<dbReference type="eggNOG" id="COG1813">
    <property type="taxonomic scope" value="Bacteria"/>
</dbReference>
<dbReference type="NCBIfam" id="NF041951">
    <property type="entry name" value="phage_RstR"/>
    <property type="match status" value="1"/>
</dbReference>
<dbReference type="Pfam" id="PF01381">
    <property type="entry name" value="HTH_3"/>
    <property type="match status" value="1"/>
</dbReference>
<sequence length="109" mass="12155">MDLGKKIAELRKQKGYNRDTLGKVVGTSGAVIGRYERGEITPSVEIAKKIAEALEVSLDYLVGSSEQEIDKATLKRIQEVAKLSPKEKELVFEFLDAFITKAKLQSMMH</sequence>
<dbReference type="SMART" id="SM00530">
    <property type="entry name" value="HTH_XRE"/>
    <property type="match status" value="1"/>
</dbReference>
<feature type="domain" description="HTH cro/C1-type" evidence="2">
    <location>
        <begin position="7"/>
        <end position="61"/>
    </location>
</feature>
<dbReference type="Gene3D" id="1.10.260.40">
    <property type="entry name" value="lambda repressor-like DNA-binding domains"/>
    <property type="match status" value="1"/>
</dbReference>
<dbReference type="GO" id="GO:0003677">
    <property type="term" value="F:DNA binding"/>
    <property type="evidence" value="ECO:0007669"/>
    <property type="project" value="UniProtKB-KW"/>
</dbReference>
<dbReference type="PANTHER" id="PTHR46558:SF11">
    <property type="entry name" value="HTH-TYPE TRANSCRIPTIONAL REGULATOR XRE"/>
    <property type="match status" value="1"/>
</dbReference>
<comment type="caution">
    <text evidence="3">The sequence shown here is derived from an EMBL/GenBank/DDBJ whole genome shotgun (WGS) entry which is preliminary data.</text>
</comment>
<dbReference type="CDD" id="cd00093">
    <property type="entry name" value="HTH_XRE"/>
    <property type="match status" value="1"/>
</dbReference>
<dbReference type="OrthoDB" id="800066at2"/>
<keyword evidence="1" id="KW-0238">DNA-binding</keyword>
<dbReference type="SUPFAM" id="SSF47413">
    <property type="entry name" value="lambda repressor-like DNA-binding domains"/>
    <property type="match status" value="1"/>
</dbReference>
<evidence type="ECO:0000313" key="4">
    <source>
        <dbReference type="Proteomes" id="UP000011135"/>
    </source>
</evidence>
<dbReference type="EMBL" id="AMZN01000107">
    <property type="protein sequence ID" value="ELR68587.1"/>
    <property type="molecule type" value="Genomic_DNA"/>
</dbReference>
<reference evidence="3 4" key="1">
    <citation type="submission" date="2012-12" db="EMBL/GenBank/DDBJ databases">
        <title>Genome assembly of Fulvivirga imtechensis AK7.</title>
        <authorList>
            <person name="Nupur N."/>
            <person name="Khatri I."/>
            <person name="Kumar R."/>
            <person name="Subramanian S."/>
            <person name="Pinnaka A."/>
        </authorList>
    </citation>
    <scope>NUCLEOTIDE SEQUENCE [LARGE SCALE GENOMIC DNA]</scope>
    <source>
        <strain evidence="3 4">AK7</strain>
    </source>
</reference>
<evidence type="ECO:0000259" key="2">
    <source>
        <dbReference type="PROSITE" id="PS50943"/>
    </source>
</evidence>
<dbReference type="STRING" id="1237149.C900_00235"/>
<gene>
    <name evidence="3" type="ORF">C900_00235</name>
</gene>
<dbReference type="PROSITE" id="PS50943">
    <property type="entry name" value="HTH_CROC1"/>
    <property type="match status" value="1"/>
</dbReference>
<dbReference type="AlphaFoldDB" id="L8JMG7"/>
<dbReference type="Proteomes" id="UP000011135">
    <property type="component" value="Unassembled WGS sequence"/>
</dbReference>
<organism evidence="3 4">
    <name type="scientific">Fulvivirga imtechensis AK7</name>
    <dbReference type="NCBI Taxonomy" id="1237149"/>
    <lineage>
        <taxon>Bacteria</taxon>
        <taxon>Pseudomonadati</taxon>
        <taxon>Bacteroidota</taxon>
        <taxon>Cytophagia</taxon>
        <taxon>Cytophagales</taxon>
        <taxon>Fulvivirgaceae</taxon>
        <taxon>Fulvivirga</taxon>
    </lineage>
</organism>
<evidence type="ECO:0000313" key="3">
    <source>
        <dbReference type="EMBL" id="ELR68587.1"/>
    </source>
</evidence>